<dbReference type="SUPFAM" id="SSF82185">
    <property type="entry name" value="Histone H3 K4-specific methyltransferase SET7/9 N-terminal domain"/>
    <property type="match status" value="1"/>
</dbReference>
<accession>A0AAD8LQX2</accession>
<dbReference type="Proteomes" id="UP001230268">
    <property type="component" value="Unassembled WGS sequence"/>
</dbReference>
<dbReference type="AlphaFoldDB" id="A0AAD8LQX2"/>
<feature type="region of interest" description="Disordered" evidence="1">
    <location>
        <begin position="78"/>
        <end position="98"/>
    </location>
</feature>
<reference evidence="2" key="1">
    <citation type="submission" date="2023-08" db="EMBL/GenBank/DDBJ databases">
        <title>Draft sequence of the Babesia gibsoni genome.</title>
        <authorList>
            <person name="Yamagishi J.Y."/>
            <person name="Xuan X.X."/>
        </authorList>
    </citation>
    <scope>NUCLEOTIDE SEQUENCE</scope>
    <source>
        <strain evidence="2">Azabu</strain>
    </source>
</reference>
<protein>
    <recommendedName>
        <fullName evidence="4">MORN repeat-containing protein</fullName>
    </recommendedName>
</protein>
<evidence type="ECO:0000256" key="1">
    <source>
        <dbReference type="SAM" id="MobiDB-lite"/>
    </source>
</evidence>
<comment type="caution">
    <text evidence="2">The sequence shown here is derived from an EMBL/GenBank/DDBJ whole genome shotgun (WGS) entry which is preliminary data.</text>
</comment>
<name>A0AAD8LQX2_BABGI</name>
<evidence type="ECO:0000313" key="2">
    <source>
        <dbReference type="EMBL" id="KAK1443721.1"/>
    </source>
</evidence>
<dbReference type="EMBL" id="JAVEPI010000002">
    <property type="protein sequence ID" value="KAK1443721.1"/>
    <property type="molecule type" value="Genomic_DNA"/>
</dbReference>
<evidence type="ECO:0008006" key="4">
    <source>
        <dbReference type="Google" id="ProtNLM"/>
    </source>
</evidence>
<keyword evidence="3" id="KW-1185">Reference proteome</keyword>
<proteinExistence type="predicted"/>
<sequence>MGQSQSVSQKRFEEDYYLFFDEKNARGKHKGVVAQSTAGVNHHIAGMATKDLVFTDLSDAKLMDYSINGDVFRASAHQDERYAKTPDSTTVDGSPRHDSVIPQHLTFNDEESGSDTECAFREYQSPTGRVISGYWNGEEFINGRIRWMDGREYNGSLKGSVPDGFGVYKTSVGKEYTGYWRRGLQHGEGSYVTEKDGCRITRRGLWDNGQLVHWLDDEDLTVGNLDTNRTVIEEIMATPTSSPIFTPSSIVTGSIASTAISPCVRQSILGGVGGT</sequence>
<evidence type="ECO:0000313" key="3">
    <source>
        <dbReference type="Proteomes" id="UP001230268"/>
    </source>
</evidence>
<gene>
    <name evidence="2" type="ORF">BgAZ_205970</name>
</gene>
<organism evidence="2 3">
    <name type="scientific">Babesia gibsoni</name>
    <dbReference type="NCBI Taxonomy" id="33632"/>
    <lineage>
        <taxon>Eukaryota</taxon>
        <taxon>Sar</taxon>
        <taxon>Alveolata</taxon>
        <taxon>Apicomplexa</taxon>
        <taxon>Aconoidasida</taxon>
        <taxon>Piroplasmida</taxon>
        <taxon>Babesiidae</taxon>
        <taxon>Babesia</taxon>
    </lineage>
</organism>